<accession>A0A0M2UP81</accession>
<dbReference type="EMBL" id="LAQJ01000310">
    <property type="protein sequence ID" value="KKO17938.1"/>
    <property type="molecule type" value="Genomic_DNA"/>
</dbReference>
<gene>
    <name evidence="1" type="ORF">BROFUL_03389</name>
</gene>
<evidence type="ECO:0000313" key="1">
    <source>
        <dbReference type="EMBL" id="KKO17938.1"/>
    </source>
</evidence>
<keyword evidence="2" id="KW-1185">Reference proteome</keyword>
<proteinExistence type="predicted"/>
<name>A0A0M2UP81_9BACT</name>
<dbReference type="AlphaFoldDB" id="A0A0M2UP81"/>
<protein>
    <submittedName>
        <fullName evidence="1">Uncharacterized protein</fullName>
    </submittedName>
</protein>
<dbReference type="Proteomes" id="UP000034954">
    <property type="component" value="Unassembled WGS sequence"/>
</dbReference>
<sequence>MSFAFFVYASFEDKHDEKCYKEYDYGFLHVIYTGIDKIQGGVFYGEKAVKSAFGKNKEKESKYLKLLNKIDQLVEEIAKVAGIFKRESEKKYRKNKSMTYNVYLQE</sequence>
<evidence type="ECO:0000313" key="2">
    <source>
        <dbReference type="Proteomes" id="UP000034954"/>
    </source>
</evidence>
<comment type="caution">
    <text evidence="1">The sequence shown here is derived from an EMBL/GenBank/DDBJ whole genome shotgun (WGS) entry which is preliminary data.</text>
</comment>
<reference evidence="1 2" key="1">
    <citation type="journal article" date="2013" name="BMC Microbiol.">
        <title>Identification of the type II cytochrome c maturation pathway in anammox bacteria by comparative genomics.</title>
        <authorList>
            <person name="Ferousi C."/>
            <person name="Speth D.R."/>
            <person name="Reimann J."/>
            <person name="Op den Camp H.J."/>
            <person name="Allen J.W."/>
            <person name="Keltjens J.T."/>
            <person name="Jetten M.S."/>
        </authorList>
    </citation>
    <scope>NUCLEOTIDE SEQUENCE [LARGE SCALE GENOMIC DNA]</scope>
    <source>
        <strain evidence="1">RU1</strain>
    </source>
</reference>
<organism evidence="1 2">
    <name type="scientific">Candidatus Brocadia fulgida</name>
    <dbReference type="NCBI Taxonomy" id="380242"/>
    <lineage>
        <taxon>Bacteria</taxon>
        <taxon>Pseudomonadati</taxon>
        <taxon>Planctomycetota</taxon>
        <taxon>Candidatus Brocadiia</taxon>
        <taxon>Candidatus Brocadiales</taxon>
        <taxon>Candidatus Brocadiaceae</taxon>
        <taxon>Candidatus Brocadia</taxon>
    </lineage>
</organism>